<dbReference type="InterPro" id="IPR050248">
    <property type="entry name" value="Polysacc_deacetylase_ArnD"/>
</dbReference>
<dbReference type="PROSITE" id="PS51677">
    <property type="entry name" value="NODB"/>
    <property type="match status" value="1"/>
</dbReference>
<dbReference type="EMBL" id="LGUB01000069">
    <property type="protein sequence ID" value="KRH94475.1"/>
    <property type="molecule type" value="Genomic_DNA"/>
</dbReference>
<evidence type="ECO:0000313" key="2">
    <source>
        <dbReference type="EMBL" id="KRH94475.1"/>
    </source>
</evidence>
<feature type="non-terminal residue" evidence="2">
    <location>
        <position position="1"/>
    </location>
</feature>
<dbReference type="GO" id="GO:0005975">
    <property type="term" value="P:carbohydrate metabolic process"/>
    <property type="evidence" value="ECO:0007669"/>
    <property type="project" value="InterPro"/>
</dbReference>
<dbReference type="GO" id="GO:0009272">
    <property type="term" value="P:fungal-type cell wall biogenesis"/>
    <property type="evidence" value="ECO:0007669"/>
    <property type="project" value="UniProtKB-ARBA"/>
</dbReference>
<dbReference type="AlphaFoldDB" id="A0A0R0M801"/>
<reference evidence="2 3" key="1">
    <citation type="submission" date="2015-07" db="EMBL/GenBank/DDBJ databases">
        <title>The genome of Pseudoloma neurophilia, a relevant intracellular parasite of the zebrafish.</title>
        <authorList>
            <person name="Ndikumana S."/>
            <person name="Pelin A."/>
            <person name="Sanders J."/>
            <person name="Corradi N."/>
        </authorList>
    </citation>
    <scope>NUCLEOTIDE SEQUENCE [LARGE SCALE GENOMIC DNA]</scope>
    <source>
        <strain evidence="2 3">MK1</strain>
    </source>
</reference>
<dbReference type="PANTHER" id="PTHR10587">
    <property type="entry name" value="GLYCOSYL TRANSFERASE-RELATED"/>
    <property type="match status" value="1"/>
</dbReference>
<gene>
    <name evidence="2" type="ORF">M153_2460001</name>
</gene>
<dbReference type="GO" id="GO:0004099">
    <property type="term" value="F:chitin deacetylase activity"/>
    <property type="evidence" value="ECO:0007669"/>
    <property type="project" value="UniProtKB-ARBA"/>
</dbReference>
<dbReference type="OrthoDB" id="407355at2759"/>
<comment type="caution">
    <text evidence="2">The sequence shown here is derived from an EMBL/GenBank/DDBJ whole genome shotgun (WGS) entry which is preliminary data.</text>
</comment>
<dbReference type="VEuPathDB" id="MicrosporidiaDB:M153_2460001"/>
<dbReference type="SUPFAM" id="SSF88713">
    <property type="entry name" value="Glycoside hydrolase/deacetylase"/>
    <property type="match status" value="1"/>
</dbReference>
<dbReference type="Proteomes" id="UP000051530">
    <property type="component" value="Unassembled WGS sequence"/>
</dbReference>
<accession>A0A0R0M801</accession>
<feature type="domain" description="NodB homology" evidence="1">
    <location>
        <begin position="1"/>
        <end position="162"/>
    </location>
</feature>
<keyword evidence="3" id="KW-1185">Reference proteome</keyword>
<proteinExistence type="predicted"/>
<name>A0A0R0M801_9MICR</name>
<protein>
    <submittedName>
        <fullName evidence="2">Chitin deacetylase</fullName>
    </submittedName>
</protein>
<dbReference type="InterPro" id="IPR002509">
    <property type="entry name" value="NODB_dom"/>
</dbReference>
<dbReference type="Gene3D" id="3.20.20.370">
    <property type="entry name" value="Glycoside hydrolase/deacetylase"/>
    <property type="match status" value="1"/>
</dbReference>
<dbReference type="Pfam" id="PF01522">
    <property type="entry name" value="Polysacc_deac_1"/>
    <property type="match status" value="1"/>
</dbReference>
<dbReference type="InterPro" id="IPR011330">
    <property type="entry name" value="Glyco_hydro/deAcase_b/a-brl"/>
</dbReference>
<evidence type="ECO:0000259" key="1">
    <source>
        <dbReference type="PROSITE" id="PS51677"/>
    </source>
</evidence>
<evidence type="ECO:0000313" key="3">
    <source>
        <dbReference type="Proteomes" id="UP000051530"/>
    </source>
</evidence>
<sequence length="207" mass="23668">DVPATFHFSTQYINRNNIAAKVDQAVDQDHEIGLQLDPSRNYDDMSNEEIKEEITTQLDVLSEATGTKIKYARAPVESGETNQAVYNTLKNKGIVQSYYTVCPYHQADDVESAENYIDSIFKQSNPKYDSFIFQLQDEREKDFPIMEHNIIKKGKKEGYEFVTLQKCLDGYKPGTHVNSKRRSKSCAKNCNSLLLGFMDCVFLLLLI</sequence>
<organism evidence="2 3">
    <name type="scientific">Pseudoloma neurophilia</name>
    <dbReference type="NCBI Taxonomy" id="146866"/>
    <lineage>
        <taxon>Eukaryota</taxon>
        <taxon>Fungi</taxon>
        <taxon>Fungi incertae sedis</taxon>
        <taxon>Microsporidia</taxon>
        <taxon>Pseudoloma</taxon>
    </lineage>
</organism>